<dbReference type="HOGENOM" id="CLU_043966_5_1_4"/>
<keyword evidence="5 8" id="KW-0521">NADP</keyword>
<evidence type="ECO:0000256" key="2">
    <source>
        <dbReference type="ARBA" id="ARBA00009539"/>
    </source>
</evidence>
<accession>Q82WU4</accession>
<dbReference type="PIRSF" id="PIRSF000194">
    <property type="entry name" value="DHFR"/>
    <property type="match status" value="1"/>
</dbReference>
<organism evidence="11 12">
    <name type="scientific">Nitrosomonas europaea (strain ATCC 19718 / CIP 103999 / KCTC 2705 / NBRC 14298)</name>
    <dbReference type="NCBI Taxonomy" id="228410"/>
    <lineage>
        <taxon>Bacteria</taxon>
        <taxon>Pseudomonadati</taxon>
        <taxon>Pseudomonadota</taxon>
        <taxon>Betaproteobacteria</taxon>
        <taxon>Nitrosomonadales</taxon>
        <taxon>Nitrosomonadaceae</taxon>
        <taxon>Nitrosomonas</taxon>
    </lineage>
</organism>
<evidence type="ECO:0000259" key="10">
    <source>
        <dbReference type="PROSITE" id="PS51330"/>
    </source>
</evidence>
<dbReference type="UniPathway" id="UPA00077">
    <property type="reaction ID" value="UER00158"/>
</dbReference>
<reference evidence="11 12" key="1">
    <citation type="journal article" date="2003" name="J. Bacteriol.">
        <title>Complete genome sequence of the ammonia-oxidizing bacterium and obligate chemolithoautotroph Nitrosomonas europaea.</title>
        <authorList>
            <person name="Chain P."/>
            <person name="Lamerdin J."/>
            <person name="Larimer F."/>
            <person name="Regala W."/>
            <person name="Land M."/>
            <person name="Hauser L."/>
            <person name="Hooper A."/>
            <person name="Klotz M."/>
            <person name="Norton J."/>
            <person name="Sayavedra-Soto L."/>
            <person name="Arciero D."/>
            <person name="Hommes N."/>
            <person name="Whittaker M."/>
            <person name="Arp D."/>
        </authorList>
    </citation>
    <scope>NUCLEOTIDE SEQUENCE [LARGE SCALE GENOMIC DNA]</scope>
    <source>
        <strain evidence="12">ATCC 19718 / CIP 103999 / KCTC 2705 / NBRC 14298</strain>
    </source>
</reference>
<comment type="function">
    <text evidence="7 8">Key enzyme in folate metabolism. Catalyzes an essential reaction for de novo glycine and purine synthesis, and for DNA precursor synthesis.</text>
</comment>
<evidence type="ECO:0000256" key="3">
    <source>
        <dbReference type="ARBA" id="ARBA00012856"/>
    </source>
</evidence>
<feature type="domain" description="DHFR" evidence="10">
    <location>
        <begin position="10"/>
        <end position="168"/>
    </location>
</feature>
<dbReference type="PANTHER" id="PTHR48069">
    <property type="entry name" value="DIHYDROFOLATE REDUCTASE"/>
    <property type="match status" value="1"/>
</dbReference>
<evidence type="ECO:0000256" key="4">
    <source>
        <dbReference type="ARBA" id="ARBA00022563"/>
    </source>
</evidence>
<evidence type="ECO:0000313" key="12">
    <source>
        <dbReference type="Proteomes" id="UP000001416"/>
    </source>
</evidence>
<dbReference type="PROSITE" id="PS51330">
    <property type="entry name" value="DHFR_2"/>
    <property type="match status" value="1"/>
</dbReference>
<dbReference type="InterPro" id="IPR001796">
    <property type="entry name" value="DHFR_dom"/>
</dbReference>
<dbReference type="eggNOG" id="COG0262">
    <property type="taxonomic scope" value="Bacteria"/>
</dbReference>
<dbReference type="CDD" id="cd00209">
    <property type="entry name" value="DHFR"/>
    <property type="match status" value="1"/>
</dbReference>
<dbReference type="OrthoDB" id="9804315at2"/>
<dbReference type="InterPro" id="IPR012259">
    <property type="entry name" value="DHFR"/>
</dbReference>
<dbReference type="STRING" id="228410.NE0567"/>
<gene>
    <name evidence="11" type="primary">dfrA,tmp</name>
    <name evidence="11" type="ordered locus">NE0567</name>
</gene>
<dbReference type="Pfam" id="PF00186">
    <property type="entry name" value="DHFR_1"/>
    <property type="match status" value="1"/>
</dbReference>
<dbReference type="GO" id="GO:0006730">
    <property type="term" value="P:one-carbon metabolic process"/>
    <property type="evidence" value="ECO:0007669"/>
    <property type="project" value="UniProtKB-KW"/>
</dbReference>
<dbReference type="PhylomeDB" id="Q82WU4"/>
<dbReference type="EMBL" id="AL954747">
    <property type="protein sequence ID" value="CAD84478.1"/>
    <property type="molecule type" value="Genomic_DNA"/>
</dbReference>
<comment type="pathway">
    <text evidence="1 8">Cofactor biosynthesis; tetrahydrofolate biosynthesis; 5,6,7,8-tetrahydrofolate from 7,8-dihydrofolate: step 1/1.</text>
</comment>
<protein>
    <recommendedName>
        <fullName evidence="3 8">Dihydrofolate reductase</fullName>
        <ecNumber evidence="3 8">1.5.1.3</ecNumber>
    </recommendedName>
</protein>
<dbReference type="GO" id="GO:0070401">
    <property type="term" value="F:NADP+ binding"/>
    <property type="evidence" value="ECO:0007669"/>
    <property type="project" value="UniProtKB-ARBA"/>
</dbReference>
<dbReference type="FunFam" id="3.40.430.10:FF:000001">
    <property type="entry name" value="Dihydrofolate reductase"/>
    <property type="match status" value="1"/>
</dbReference>
<dbReference type="PRINTS" id="PR00070">
    <property type="entry name" value="DHFR"/>
</dbReference>
<evidence type="ECO:0000313" key="11">
    <source>
        <dbReference type="EMBL" id="CAD84478.1"/>
    </source>
</evidence>
<dbReference type="GO" id="GO:0046654">
    <property type="term" value="P:tetrahydrofolate biosynthetic process"/>
    <property type="evidence" value="ECO:0007669"/>
    <property type="project" value="UniProtKB-UniPathway"/>
</dbReference>
<evidence type="ECO:0000256" key="5">
    <source>
        <dbReference type="ARBA" id="ARBA00022857"/>
    </source>
</evidence>
<dbReference type="GeneID" id="87103767"/>
<evidence type="ECO:0000256" key="8">
    <source>
        <dbReference type="PIRNR" id="PIRNR000194"/>
    </source>
</evidence>
<dbReference type="GO" id="GO:0004146">
    <property type="term" value="F:dihydrofolate reductase activity"/>
    <property type="evidence" value="ECO:0007669"/>
    <property type="project" value="UniProtKB-EC"/>
</dbReference>
<dbReference type="Proteomes" id="UP000001416">
    <property type="component" value="Chromosome"/>
</dbReference>
<evidence type="ECO:0000256" key="9">
    <source>
        <dbReference type="RuleBase" id="RU004474"/>
    </source>
</evidence>
<name>Q82WU4_NITEU</name>
<dbReference type="RefSeq" id="WP_011111193.1">
    <property type="nucleotide sequence ID" value="NC_004757.1"/>
</dbReference>
<keyword evidence="4 8" id="KW-0554">One-carbon metabolism</keyword>
<dbReference type="SUPFAM" id="SSF53597">
    <property type="entry name" value="Dihydrofolate reductase-like"/>
    <property type="match status" value="1"/>
</dbReference>
<dbReference type="InterPro" id="IPR024072">
    <property type="entry name" value="DHFR-like_dom_sf"/>
</dbReference>
<dbReference type="PROSITE" id="PS00075">
    <property type="entry name" value="DHFR_1"/>
    <property type="match status" value="1"/>
</dbReference>
<evidence type="ECO:0000256" key="1">
    <source>
        <dbReference type="ARBA" id="ARBA00004903"/>
    </source>
</evidence>
<keyword evidence="6 8" id="KW-0560">Oxidoreductase</keyword>
<dbReference type="AlphaFoldDB" id="Q82WU4"/>
<keyword evidence="12" id="KW-1185">Reference proteome</keyword>
<comment type="catalytic activity">
    <reaction evidence="8">
        <text>(6S)-5,6,7,8-tetrahydrofolate + NADP(+) = 7,8-dihydrofolate + NADPH + H(+)</text>
        <dbReference type="Rhea" id="RHEA:15009"/>
        <dbReference type="ChEBI" id="CHEBI:15378"/>
        <dbReference type="ChEBI" id="CHEBI:57451"/>
        <dbReference type="ChEBI" id="CHEBI:57453"/>
        <dbReference type="ChEBI" id="CHEBI:57783"/>
        <dbReference type="ChEBI" id="CHEBI:58349"/>
        <dbReference type="EC" id="1.5.1.3"/>
    </reaction>
</comment>
<dbReference type="GO" id="GO:0046655">
    <property type="term" value="P:folic acid metabolic process"/>
    <property type="evidence" value="ECO:0007669"/>
    <property type="project" value="TreeGrafter"/>
</dbReference>
<dbReference type="EC" id="1.5.1.3" evidence="3 8"/>
<dbReference type="InterPro" id="IPR017925">
    <property type="entry name" value="DHFR_CS"/>
</dbReference>
<evidence type="ECO:0000256" key="7">
    <source>
        <dbReference type="ARBA" id="ARBA00025067"/>
    </source>
</evidence>
<dbReference type="PANTHER" id="PTHR48069:SF3">
    <property type="entry name" value="DIHYDROFOLATE REDUCTASE"/>
    <property type="match status" value="1"/>
</dbReference>
<dbReference type="KEGG" id="neu:NE0567"/>
<dbReference type="GO" id="GO:0046452">
    <property type="term" value="P:dihydrofolate metabolic process"/>
    <property type="evidence" value="ECO:0007669"/>
    <property type="project" value="TreeGrafter"/>
</dbReference>
<proteinExistence type="inferred from homology"/>
<sequence length="182" mass="20622">MTIPSLSPPRLAILAAVSANRVIGLNNTLPWHLPADLKHFKQLTTGQIVVMGRRTFDSIGRPLPDRTNVVLTRQRHFNQPGILTAGSIQEVLEHFCGDDRQIFIIGGAEIYQQTLPFCQRLYLTEIQQDFAGDTFFPEYDRDNWREISREMHQATDSGIEYHFVVLDRKQPVNAGACSTDLS</sequence>
<dbReference type="Gene3D" id="3.40.430.10">
    <property type="entry name" value="Dihydrofolate Reductase, subunit A"/>
    <property type="match status" value="1"/>
</dbReference>
<comment type="similarity">
    <text evidence="2 8 9">Belongs to the dihydrofolate reductase family.</text>
</comment>
<evidence type="ECO:0000256" key="6">
    <source>
        <dbReference type="ARBA" id="ARBA00023002"/>
    </source>
</evidence>